<dbReference type="InterPro" id="IPR006566">
    <property type="entry name" value="FBD"/>
</dbReference>
<dbReference type="Proteomes" id="UP000316621">
    <property type="component" value="Chromosome 5"/>
</dbReference>
<accession>A0A4Y7JV65</accession>
<dbReference type="SMART" id="SM00579">
    <property type="entry name" value="FBD"/>
    <property type="match status" value="1"/>
</dbReference>
<reference evidence="3 4" key="1">
    <citation type="journal article" date="2018" name="Science">
        <title>The opium poppy genome and morphinan production.</title>
        <authorList>
            <person name="Guo L."/>
            <person name="Winzer T."/>
            <person name="Yang X."/>
            <person name="Li Y."/>
            <person name="Ning Z."/>
            <person name="He Z."/>
            <person name="Teodor R."/>
            <person name="Lu Y."/>
            <person name="Bowser T.A."/>
            <person name="Graham I.A."/>
            <person name="Ye K."/>
        </authorList>
    </citation>
    <scope>NUCLEOTIDE SEQUENCE [LARGE SCALE GENOMIC DNA]</scope>
    <source>
        <strain evidence="4">cv. HN1</strain>
        <tissue evidence="3">Leaves</tissue>
    </source>
</reference>
<evidence type="ECO:0000259" key="2">
    <source>
        <dbReference type="SMART" id="SM00579"/>
    </source>
</evidence>
<dbReference type="EMBL" id="CM010719">
    <property type="protein sequence ID" value="RZC63629.1"/>
    <property type="molecule type" value="Genomic_DNA"/>
</dbReference>
<sequence length="137" mass="14793">DDGGEDNHYNDAAEGGDNNGNEDDASALDTVATKCSFLHLKLVRLNKITGKAREMRWLKLILKNAKALVTMTISCDPTSDMKSENVMADISSLPRASASCAFKFSPQQGNDSIEVGKYCMFSTVAAMEGPITTCYSN</sequence>
<organism evidence="3 4">
    <name type="scientific">Papaver somniferum</name>
    <name type="common">Opium poppy</name>
    <dbReference type="NCBI Taxonomy" id="3469"/>
    <lineage>
        <taxon>Eukaryota</taxon>
        <taxon>Viridiplantae</taxon>
        <taxon>Streptophyta</taxon>
        <taxon>Embryophyta</taxon>
        <taxon>Tracheophyta</taxon>
        <taxon>Spermatophyta</taxon>
        <taxon>Magnoliopsida</taxon>
        <taxon>Ranunculales</taxon>
        <taxon>Papaveraceae</taxon>
        <taxon>Papaveroideae</taxon>
        <taxon>Papaver</taxon>
    </lineage>
</organism>
<gene>
    <name evidence="3" type="ORF">C5167_025383</name>
</gene>
<dbReference type="Gramene" id="RZC63629">
    <property type="protein sequence ID" value="RZC63629"/>
    <property type="gene ID" value="C5167_025383"/>
</dbReference>
<feature type="region of interest" description="Disordered" evidence="1">
    <location>
        <begin position="1"/>
        <end position="25"/>
    </location>
</feature>
<protein>
    <recommendedName>
        <fullName evidence="2">FBD domain-containing protein</fullName>
    </recommendedName>
</protein>
<feature type="compositionally biased region" description="Basic and acidic residues" evidence="1">
    <location>
        <begin position="1"/>
        <end position="11"/>
    </location>
</feature>
<keyword evidence="4" id="KW-1185">Reference proteome</keyword>
<dbReference type="Pfam" id="PF08387">
    <property type="entry name" value="FBD"/>
    <property type="match status" value="1"/>
</dbReference>
<feature type="domain" description="FBD" evidence="2">
    <location>
        <begin position="34"/>
        <end position="105"/>
    </location>
</feature>
<feature type="non-terminal residue" evidence="3">
    <location>
        <position position="1"/>
    </location>
</feature>
<proteinExistence type="predicted"/>
<evidence type="ECO:0000256" key="1">
    <source>
        <dbReference type="SAM" id="MobiDB-lite"/>
    </source>
</evidence>
<evidence type="ECO:0000313" key="4">
    <source>
        <dbReference type="Proteomes" id="UP000316621"/>
    </source>
</evidence>
<dbReference type="AlphaFoldDB" id="A0A4Y7JV65"/>
<name>A0A4Y7JV65_PAPSO</name>
<evidence type="ECO:0000313" key="3">
    <source>
        <dbReference type="EMBL" id="RZC63629.1"/>
    </source>
</evidence>